<sequence>MSQEPLSTTLVIQNALLASRLARRVSHRLSMHGINLTEYLVMHYLSGSANNAVPRIELAEHIGMSASGVTRLIAPMEKNGLITKRANPRDARQSLVKLSKTGMRLYREASVSFESVASDSIGGLSRSQQSKLVELLAKVL</sequence>
<dbReference type="InterPro" id="IPR000835">
    <property type="entry name" value="HTH_MarR-typ"/>
</dbReference>
<keyword evidence="3" id="KW-1185">Reference proteome</keyword>
<dbReference type="KEGG" id="seds:AAY24_00025"/>
<proteinExistence type="predicted"/>
<dbReference type="AlphaFoldDB" id="A0A0F7JW83"/>
<dbReference type="EMBL" id="CP011412">
    <property type="protein sequence ID" value="AKH19000.1"/>
    <property type="molecule type" value="Genomic_DNA"/>
</dbReference>
<evidence type="ECO:0000313" key="2">
    <source>
        <dbReference type="EMBL" id="AKH19000.1"/>
    </source>
</evidence>
<dbReference type="RefSeq" id="WP_046857938.1">
    <property type="nucleotide sequence ID" value="NZ_CP011412.1"/>
</dbReference>
<name>A0A0F7JW83_9GAMM</name>
<feature type="domain" description="HTH marR-type" evidence="1">
    <location>
        <begin position="3"/>
        <end position="140"/>
    </location>
</feature>
<dbReference type="GO" id="GO:0003700">
    <property type="term" value="F:DNA-binding transcription factor activity"/>
    <property type="evidence" value="ECO:0007669"/>
    <property type="project" value="InterPro"/>
</dbReference>
<dbReference type="PROSITE" id="PS50995">
    <property type="entry name" value="HTH_MARR_2"/>
    <property type="match status" value="1"/>
</dbReference>
<dbReference type="SMART" id="SM00347">
    <property type="entry name" value="HTH_MARR"/>
    <property type="match status" value="1"/>
</dbReference>
<organism evidence="2 3">
    <name type="scientific">Sedimenticola thiotaurini</name>
    <dbReference type="NCBI Taxonomy" id="1543721"/>
    <lineage>
        <taxon>Bacteria</taxon>
        <taxon>Pseudomonadati</taxon>
        <taxon>Pseudomonadota</taxon>
        <taxon>Gammaproteobacteria</taxon>
        <taxon>Chromatiales</taxon>
        <taxon>Sedimenticolaceae</taxon>
        <taxon>Sedimenticola</taxon>
    </lineage>
</organism>
<evidence type="ECO:0000259" key="1">
    <source>
        <dbReference type="PROSITE" id="PS50995"/>
    </source>
</evidence>
<dbReference type="Proteomes" id="UP000034410">
    <property type="component" value="Chromosome"/>
</dbReference>
<evidence type="ECO:0000313" key="3">
    <source>
        <dbReference type="Proteomes" id="UP000034410"/>
    </source>
</evidence>
<protein>
    <recommendedName>
        <fullName evidence="1">HTH marR-type domain-containing protein</fullName>
    </recommendedName>
</protein>
<dbReference type="Pfam" id="PF12802">
    <property type="entry name" value="MarR_2"/>
    <property type="match status" value="1"/>
</dbReference>
<dbReference type="InterPro" id="IPR036390">
    <property type="entry name" value="WH_DNA-bd_sf"/>
</dbReference>
<dbReference type="PANTHER" id="PTHR33164">
    <property type="entry name" value="TRANSCRIPTIONAL REGULATOR, MARR FAMILY"/>
    <property type="match status" value="1"/>
</dbReference>
<dbReference type="PRINTS" id="PR00598">
    <property type="entry name" value="HTHMARR"/>
</dbReference>
<dbReference type="SUPFAM" id="SSF46785">
    <property type="entry name" value="Winged helix' DNA-binding domain"/>
    <property type="match status" value="1"/>
</dbReference>
<gene>
    <name evidence="2" type="ORF">AAY24_00025</name>
</gene>
<dbReference type="Gene3D" id="1.10.10.10">
    <property type="entry name" value="Winged helix-like DNA-binding domain superfamily/Winged helix DNA-binding domain"/>
    <property type="match status" value="1"/>
</dbReference>
<accession>A0A0F7JW83</accession>
<dbReference type="InterPro" id="IPR039422">
    <property type="entry name" value="MarR/SlyA-like"/>
</dbReference>
<reference evidence="2 3" key="1">
    <citation type="journal article" date="2015" name="Genome Announc.">
        <title>Complete Genome Sequence of Sedimenticola thiotaurini Strain SIP-G1, a Polyphosphate- and Polyhydroxyalkanoate-Accumulating Sulfur-Oxidizing Gammaproteobacterium Isolated from Salt Marsh Sediments.</title>
        <authorList>
            <person name="Flood B.E."/>
            <person name="Jones D.S."/>
            <person name="Bailey J.V."/>
        </authorList>
    </citation>
    <scope>NUCLEOTIDE SEQUENCE [LARGE SCALE GENOMIC DNA]</scope>
    <source>
        <strain evidence="2 3">SIP-G1</strain>
    </source>
</reference>
<dbReference type="PANTHER" id="PTHR33164:SF43">
    <property type="entry name" value="HTH-TYPE TRANSCRIPTIONAL REPRESSOR YETL"/>
    <property type="match status" value="1"/>
</dbReference>
<dbReference type="OrthoDB" id="5295456at2"/>
<dbReference type="InterPro" id="IPR036388">
    <property type="entry name" value="WH-like_DNA-bd_sf"/>
</dbReference>
<dbReference type="GO" id="GO:0006950">
    <property type="term" value="P:response to stress"/>
    <property type="evidence" value="ECO:0007669"/>
    <property type="project" value="TreeGrafter"/>
</dbReference>